<proteinExistence type="predicted"/>
<name>A0A9R0P2M1_AMYMS</name>
<evidence type="ECO:0000313" key="1">
    <source>
        <dbReference type="EMBL" id="AEK45066.1"/>
    </source>
</evidence>
<dbReference type="EMBL" id="CP002896">
    <property type="protein sequence ID" value="AEK45066.1"/>
    <property type="molecule type" value="Genomic_DNA"/>
</dbReference>
<dbReference type="KEGG" id="amn:RAM_32965"/>
<dbReference type="AlphaFoldDB" id="A0A9R0P2M1"/>
<accession>A0A9R0P2M1</accession>
<reference evidence="1 2" key="1">
    <citation type="journal article" date="2011" name="J. Bacteriol.">
        <title>Whole genome sequence of the rifamycin B-producing strain Amycolatopsis mediterranei S699.</title>
        <authorList>
            <person name="Verma M."/>
            <person name="Kaur J."/>
            <person name="Kumar M."/>
            <person name="Kumari K."/>
            <person name="Saxena A."/>
            <person name="Anand S."/>
            <person name="Nigam A."/>
            <person name="Ravi V."/>
            <person name="Raghuvanshi S."/>
            <person name="Khurana P."/>
            <person name="Tyagi A.K."/>
            <person name="Khurana J.P."/>
            <person name="Lal R."/>
        </authorList>
    </citation>
    <scope>NUCLEOTIDE SEQUENCE [LARGE SCALE GENOMIC DNA]</scope>
    <source>
        <strain evidence="1 2">S699</strain>
    </source>
</reference>
<sequence length="36" mass="3870">MDAELIRSTVPGEAVASRLGFSRHPEAGPELRSFSV</sequence>
<dbReference type="Proteomes" id="UP000006138">
    <property type="component" value="Chromosome"/>
</dbReference>
<keyword evidence="2" id="KW-1185">Reference proteome</keyword>
<protein>
    <submittedName>
        <fullName evidence="1">Uncharacterized protein</fullName>
    </submittedName>
</protein>
<organism evidence="1 2">
    <name type="scientific">Amycolatopsis mediterranei (strain S699)</name>
    <name type="common">Nocardia mediterranei</name>
    <dbReference type="NCBI Taxonomy" id="713604"/>
    <lineage>
        <taxon>Bacteria</taxon>
        <taxon>Bacillati</taxon>
        <taxon>Actinomycetota</taxon>
        <taxon>Actinomycetes</taxon>
        <taxon>Pseudonocardiales</taxon>
        <taxon>Pseudonocardiaceae</taxon>
        <taxon>Amycolatopsis</taxon>
    </lineage>
</organism>
<evidence type="ECO:0000313" key="2">
    <source>
        <dbReference type="Proteomes" id="UP000006138"/>
    </source>
</evidence>
<gene>
    <name evidence="1" type="ordered locus">RAM_32965</name>
</gene>